<reference evidence="1 2" key="1">
    <citation type="journal article" date="2014" name="Genome Announc.">
        <title>Draft Genome Sequence of Lysobacter capsici AZ78, a Bacterium Antagonistic to Plant-Pathogenic Oomycetes.</title>
        <authorList>
            <person name="Puopolo G."/>
            <person name="Sonego P."/>
            <person name="Engelen K."/>
            <person name="Pertot I."/>
        </authorList>
    </citation>
    <scope>NUCLEOTIDE SEQUENCE [LARGE SCALE GENOMIC DNA]</scope>
    <source>
        <strain evidence="1 2">AZ78</strain>
    </source>
</reference>
<organism evidence="1 2">
    <name type="scientific">Lysobacter capsici AZ78</name>
    <dbReference type="NCBI Taxonomy" id="1444315"/>
    <lineage>
        <taxon>Bacteria</taxon>
        <taxon>Pseudomonadati</taxon>
        <taxon>Pseudomonadota</taxon>
        <taxon>Gammaproteobacteria</taxon>
        <taxon>Lysobacterales</taxon>
        <taxon>Lysobacteraceae</taxon>
        <taxon>Lysobacter</taxon>
    </lineage>
</organism>
<sequence>MKQALQSAGIWEWGLLLLVVVLLWLIPGAWLLRALVTREFGARPAFGAALWSVIYALVLWAMLAIVALIVMQASGAGSGWPLIAIAFVLSCLALGTGVRMFLPGPDGNKLRWSRALWAAWPAALMLWVWGGFGIVGLMRAIVA</sequence>
<evidence type="ECO:0000313" key="2">
    <source>
        <dbReference type="Proteomes" id="UP000023435"/>
    </source>
</evidence>
<accession>A0A125MNH2</accession>
<gene>
    <name evidence="1" type="ORF">AZ78_4089</name>
</gene>
<comment type="caution">
    <text evidence="1">The sequence shown here is derived from an EMBL/GenBank/DDBJ whole genome shotgun (WGS) entry which is preliminary data.</text>
</comment>
<dbReference type="AlphaFoldDB" id="A0A125MNH2"/>
<keyword evidence="2" id="KW-1185">Reference proteome</keyword>
<dbReference type="RefSeq" id="WP_036115477.1">
    <property type="nucleotide sequence ID" value="NZ_JAJA02000001.1"/>
</dbReference>
<protein>
    <submittedName>
        <fullName evidence="1">Uncharacterized protein</fullName>
    </submittedName>
</protein>
<dbReference type="EMBL" id="JAJA02000001">
    <property type="protein sequence ID" value="KWS06533.1"/>
    <property type="molecule type" value="Genomic_DNA"/>
</dbReference>
<dbReference type="Proteomes" id="UP000023435">
    <property type="component" value="Unassembled WGS sequence"/>
</dbReference>
<name>A0A125MNH2_9GAMM</name>
<proteinExistence type="predicted"/>
<evidence type="ECO:0000313" key="1">
    <source>
        <dbReference type="EMBL" id="KWS06533.1"/>
    </source>
</evidence>
<dbReference type="OrthoDB" id="6028124at2"/>